<feature type="domain" description="Nucleolar GTP-binding protein 1 Rossman-fold" evidence="2">
    <location>
        <begin position="216"/>
        <end position="272"/>
    </location>
</feature>
<dbReference type="SUPFAM" id="SSF52540">
    <property type="entry name" value="P-loop containing nucleoside triphosphate hydrolases"/>
    <property type="match status" value="1"/>
</dbReference>
<dbReference type="STRING" id="521011.Mpal_1570"/>
<evidence type="ECO:0000313" key="5">
    <source>
        <dbReference type="Proteomes" id="UP000002457"/>
    </source>
</evidence>
<proteinExistence type="predicted"/>
<dbReference type="GO" id="GO:0005525">
    <property type="term" value="F:GTP binding"/>
    <property type="evidence" value="ECO:0007669"/>
    <property type="project" value="UniProtKB-KW"/>
</dbReference>
<sequence length="354" mass="39897">MPTIPTADEILDRSFRRAAAKMKEKRNKDRANNEFLMSVTASVHDKLVSIIQKFPEMEELPPFYFQMVDILYGVERLKKALGAVGWAAKNTREKGYQLSAKMRRSDDKIAVRKQGVARIASIVHQVDGELRFLNQVRNVLRKLPHVSDEYTVVVAGYPNVGKSSFIQLVSTATPEVAAYPFTTKGVILGHRNEPAGRVQFVDTPGILDRPADERNPIEKQALCALMNIADAILFIIDASEHCGYQFEEQEQLRAEVEEMVSVPMVTVINKSDLVKKEGYMLMSTKSSEGVDEVLTALLAYQSGYPAQHLARSAMILESSTPEETTLEYSKPFYWEVEEKDSDKTDESLERDLQD</sequence>
<dbReference type="InterPro" id="IPR027417">
    <property type="entry name" value="P-loop_NTPase"/>
</dbReference>
<dbReference type="EMBL" id="CP001338">
    <property type="protein sequence ID" value="ACL16883.1"/>
    <property type="molecule type" value="Genomic_DNA"/>
</dbReference>
<evidence type="ECO:0000259" key="2">
    <source>
        <dbReference type="Pfam" id="PF06858"/>
    </source>
</evidence>
<dbReference type="Pfam" id="PF17835">
    <property type="entry name" value="NOG1_N"/>
    <property type="match status" value="1"/>
</dbReference>
<dbReference type="Gene3D" id="1.20.120.1190">
    <property type="match status" value="1"/>
</dbReference>
<dbReference type="NCBIfam" id="TIGR00231">
    <property type="entry name" value="small_GTP"/>
    <property type="match status" value="1"/>
</dbReference>
<evidence type="ECO:0000259" key="3">
    <source>
        <dbReference type="Pfam" id="PF17835"/>
    </source>
</evidence>
<evidence type="ECO:0000256" key="1">
    <source>
        <dbReference type="ARBA" id="ARBA00023134"/>
    </source>
</evidence>
<dbReference type="Gene3D" id="3.40.50.300">
    <property type="entry name" value="P-loop containing nucleotide triphosphate hydrolases"/>
    <property type="match status" value="1"/>
</dbReference>
<keyword evidence="5" id="KW-1185">Reference proteome</keyword>
<name>B8GIS0_METPE</name>
<feature type="domain" description="NOG1 N-terminal helical" evidence="3">
    <location>
        <begin position="1"/>
        <end position="146"/>
    </location>
</feature>
<dbReference type="InterPro" id="IPR006073">
    <property type="entry name" value="GTP-bd"/>
</dbReference>
<dbReference type="KEGG" id="mpl:Mpal_1570"/>
<dbReference type="PANTHER" id="PTHR45759">
    <property type="entry name" value="NUCLEOLAR GTP-BINDING PROTEIN 1"/>
    <property type="match status" value="1"/>
</dbReference>
<dbReference type="InterPro" id="IPR041623">
    <property type="entry name" value="NOG1_N"/>
</dbReference>
<keyword evidence="1" id="KW-0547">Nucleotide-binding</keyword>
<dbReference type="CDD" id="cd01897">
    <property type="entry name" value="NOG"/>
    <property type="match status" value="1"/>
</dbReference>
<dbReference type="eggNOG" id="arCOG00352">
    <property type="taxonomic scope" value="Archaea"/>
</dbReference>
<accession>B8GIS0</accession>
<keyword evidence="1" id="KW-0342">GTP-binding</keyword>
<dbReference type="PRINTS" id="PR00326">
    <property type="entry name" value="GTP1OBG"/>
</dbReference>
<evidence type="ECO:0000313" key="4">
    <source>
        <dbReference type="EMBL" id="ACL16883.1"/>
    </source>
</evidence>
<dbReference type="Proteomes" id="UP000002457">
    <property type="component" value="Chromosome"/>
</dbReference>
<dbReference type="InterPro" id="IPR010674">
    <property type="entry name" value="NOG1_Rossman_fold_dom"/>
</dbReference>
<gene>
    <name evidence="4" type="ordered locus">Mpal_1570</name>
</gene>
<reference evidence="4 5" key="1">
    <citation type="journal article" date="2015" name="Genome Announc.">
        <title>Complete Genome Sequence of Methanosphaerula palustris E1-9CT, a Hydrogenotrophic Methanogen Isolated from a Minerotrophic Fen Peatland.</title>
        <authorList>
            <person name="Cadillo-Quiroz H."/>
            <person name="Browne P."/>
            <person name="Kyrpides N."/>
            <person name="Woyke T."/>
            <person name="Goodwin L."/>
            <person name="Detter C."/>
            <person name="Yavitt J.B."/>
            <person name="Zinder S.H."/>
        </authorList>
    </citation>
    <scope>NUCLEOTIDE SEQUENCE [LARGE SCALE GENOMIC DNA]</scope>
    <source>
        <strain evidence="5">ATCC BAA-1556 / DSM 19958 / E1-9c</strain>
    </source>
</reference>
<dbReference type="InterPro" id="IPR005225">
    <property type="entry name" value="Small_GTP-bd"/>
</dbReference>
<protein>
    <submittedName>
        <fullName evidence="4">Small GTP-binding protein</fullName>
    </submittedName>
</protein>
<dbReference type="AlphaFoldDB" id="B8GIS0"/>
<dbReference type="Pfam" id="PF06858">
    <property type="entry name" value="NOG1"/>
    <property type="match status" value="1"/>
</dbReference>
<dbReference type="HOGENOM" id="CLU_011784_0_0_2"/>
<organism evidence="4 5">
    <name type="scientific">Methanosphaerula palustris (strain ATCC BAA-1556 / DSM 19958 / E1-9c)</name>
    <dbReference type="NCBI Taxonomy" id="521011"/>
    <lineage>
        <taxon>Archaea</taxon>
        <taxon>Methanobacteriati</taxon>
        <taxon>Methanobacteriota</taxon>
        <taxon>Stenosarchaea group</taxon>
        <taxon>Methanomicrobia</taxon>
        <taxon>Methanomicrobiales</taxon>
        <taxon>Methanoregulaceae</taxon>
        <taxon>Methanosphaerula</taxon>
    </lineage>
</organism>